<evidence type="ECO:0000256" key="1">
    <source>
        <dbReference type="ARBA" id="ARBA00022771"/>
    </source>
</evidence>
<proteinExistence type="predicted"/>
<evidence type="ECO:0000313" key="3">
    <source>
        <dbReference type="EMBL" id="PIO67791.1"/>
    </source>
</evidence>
<dbReference type="EMBL" id="KZ347411">
    <property type="protein sequence ID" value="PIO67791.1"/>
    <property type="molecule type" value="Genomic_DNA"/>
</dbReference>
<gene>
    <name evidence="3" type="ORF">TELCIR_10450</name>
</gene>
<feature type="compositionally biased region" description="Basic and acidic residues" evidence="2">
    <location>
        <begin position="119"/>
        <end position="128"/>
    </location>
</feature>
<feature type="region of interest" description="Disordered" evidence="2">
    <location>
        <begin position="119"/>
        <end position="178"/>
    </location>
</feature>
<protein>
    <submittedName>
        <fullName evidence="3">Uncharacterized protein</fullName>
    </submittedName>
</protein>
<dbReference type="PANTHER" id="PTHR45819:SF5">
    <property type="entry name" value="CENTAURIN-GAMMA-1A"/>
    <property type="match status" value="1"/>
</dbReference>
<feature type="compositionally biased region" description="Polar residues" evidence="2">
    <location>
        <begin position="138"/>
        <end position="153"/>
    </location>
</feature>
<dbReference type="SUPFAM" id="SSF52540">
    <property type="entry name" value="P-loop containing nucleoside triphosphate hydrolases"/>
    <property type="match status" value="1"/>
</dbReference>
<evidence type="ECO:0000256" key="2">
    <source>
        <dbReference type="SAM" id="MobiDB-lite"/>
    </source>
</evidence>
<dbReference type="GO" id="GO:0005096">
    <property type="term" value="F:GTPase activator activity"/>
    <property type="evidence" value="ECO:0007669"/>
    <property type="project" value="TreeGrafter"/>
</dbReference>
<organism evidence="3 4">
    <name type="scientific">Teladorsagia circumcincta</name>
    <name type="common">Brown stomach worm</name>
    <name type="synonym">Ostertagia circumcincta</name>
    <dbReference type="NCBI Taxonomy" id="45464"/>
    <lineage>
        <taxon>Eukaryota</taxon>
        <taxon>Metazoa</taxon>
        <taxon>Ecdysozoa</taxon>
        <taxon>Nematoda</taxon>
        <taxon>Chromadorea</taxon>
        <taxon>Rhabditida</taxon>
        <taxon>Rhabditina</taxon>
        <taxon>Rhabditomorpha</taxon>
        <taxon>Strongyloidea</taxon>
        <taxon>Trichostrongylidae</taxon>
        <taxon>Teladorsagia</taxon>
    </lineage>
</organism>
<name>A0A2G9UC42_TELCI</name>
<dbReference type="GO" id="GO:0003924">
    <property type="term" value="F:GTPase activity"/>
    <property type="evidence" value="ECO:0007669"/>
    <property type="project" value="TreeGrafter"/>
</dbReference>
<keyword evidence="1" id="KW-0479">Metal-binding</keyword>
<dbReference type="GO" id="GO:0008270">
    <property type="term" value="F:zinc ion binding"/>
    <property type="evidence" value="ECO:0007669"/>
    <property type="project" value="UniProtKB-KW"/>
</dbReference>
<dbReference type="Proteomes" id="UP000230423">
    <property type="component" value="Unassembled WGS sequence"/>
</dbReference>
<reference evidence="3 4" key="1">
    <citation type="submission" date="2015-09" db="EMBL/GenBank/DDBJ databases">
        <title>Draft genome of the parasitic nematode Teladorsagia circumcincta isolate WARC Sus (inbred).</title>
        <authorList>
            <person name="Mitreva M."/>
        </authorList>
    </citation>
    <scope>NUCLEOTIDE SEQUENCE [LARGE SCALE GENOMIC DNA]</scope>
    <source>
        <strain evidence="3 4">S</strain>
    </source>
</reference>
<keyword evidence="1" id="KW-0863">Zinc-finger</keyword>
<dbReference type="OrthoDB" id="5851166at2759"/>
<keyword evidence="1" id="KW-0862">Zinc</keyword>
<dbReference type="InterPro" id="IPR051282">
    <property type="entry name" value="Arf-GAP_GTPase_ANK_PH"/>
</dbReference>
<feature type="non-terminal residue" evidence="3">
    <location>
        <position position="282"/>
    </location>
</feature>
<sequence>MPLTRHYDYDYSTGRSFNTRPSSSPFGGSLAHLETSYHDAYYTYNPSYDLNRSVYTTPSGCSMSYRMNMTIHDPENIGDSSYYDTTMVRKKKKSRVRAALKELLGRSSRRDLFRMDSSGKDVYRSESPRKRREHAANSFPSFATLTPRVSRTPSADAAVLLTTPEPTRDRRRRHHPAAPIKVQSYAIPEPKVVEFARRGRSKRNAFVNSHEWTLSRSVSELRLGIVGTTSSGKTSLVHRYLTGTFTAEESPEGGRFKKEVFIDGLSHLLLIRDEGSASPDVQ</sequence>
<dbReference type="AlphaFoldDB" id="A0A2G9UC42"/>
<keyword evidence="4" id="KW-1185">Reference proteome</keyword>
<dbReference type="PANTHER" id="PTHR45819">
    <property type="entry name" value="CENTAURIN-GAMMA-1A"/>
    <property type="match status" value="1"/>
</dbReference>
<accession>A0A2G9UC42</accession>
<evidence type="ECO:0000313" key="4">
    <source>
        <dbReference type="Proteomes" id="UP000230423"/>
    </source>
</evidence>
<dbReference type="InterPro" id="IPR027417">
    <property type="entry name" value="P-loop_NTPase"/>
</dbReference>
<dbReference type="Gene3D" id="3.40.50.300">
    <property type="entry name" value="P-loop containing nucleotide triphosphate hydrolases"/>
    <property type="match status" value="1"/>
</dbReference>